<keyword evidence="2" id="KW-1003">Cell membrane</keyword>
<comment type="caution">
    <text evidence="8">The sequence shown here is derived from an EMBL/GenBank/DDBJ whole genome shotgun (WGS) entry which is preliminary data.</text>
</comment>
<feature type="transmembrane region" description="Helical" evidence="7">
    <location>
        <begin position="20"/>
        <end position="44"/>
    </location>
</feature>
<dbReference type="Pfam" id="PF03279">
    <property type="entry name" value="Lip_A_acyltrans"/>
    <property type="match status" value="1"/>
</dbReference>
<keyword evidence="9" id="KW-1185">Reference proteome</keyword>
<dbReference type="Proteomes" id="UP000316008">
    <property type="component" value="Unassembled WGS sequence"/>
</dbReference>
<dbReference type="CDD" id="cd07984">
    <property type="entry name" value="LPLAT_LABLAT-like"/>
    <property type="match status" value="1"/>
</dbReference>
<evidence type="ECO:0000256" key="3">
    <source>
        <dbReference type="ARBA" id="ARBA00022519"/>
    </source>
</evidence>
<dbReference type="EMBL" id="VLPL01000002">
    <property type="protein sequence ID" value="TSJ46468.1"/>
    <property type="molecule type" value="Genomic_DNA"/>
</dbReference>
<keyword evidence="7" id="KW-0812">Transmembrane</keyword>
<evidence type="ECO:0000256" key="7">
    <source>
        <dbReference type="SAM" id="Phobius"/>
    </source>
</evidence>
<keyword evidence="3" id="KW-0997">Cell inner membrane</keyword>
<keyword evidence="5 7" id="KW-0472">Membrane</keyword>
<dbReference type="PANTHER" id="PTHR30606:SF10">
    <property type="entry name" value="PHOSPHATIDYLINOSITOL MANNOSIDE ACYLTRANSFERASE"/>
    <property type="match status" value="1"/>
</dbReference>
<keyword evidence="6 8" id="KW-0012">Acyltransferase</keyword>
<dbReference type="RefSeq" id="WP_144332005.1">
    <property type="nucleotide sequence ID" value="NZ_VLPL01000002.1"/>
</dbReference>
<keyword evidence="4 8" id="KW-0808">Transferase</keyword>
<dbReference type="InterPro" id="IPR004960">
    <property type="entry name" value="LipA_acyltrans"/>
</dbReference>
<keyword evidence="7" id="KW-1133">Transmembrane helix</keyword>
<dbReference type="GO" id="GO:0005886">
    <property type="term" value="C:plasma membrane"/>
    <property type="evidence" value="ECO:0007669"/>
    <property type="project" value="UniProtKB-SubCell"/>
</dbReference>
<protein>
    <submittedName>
        <fullName evidence="8">Lipid A biosynthesis acyltransferase</fullName>
    </submittedName>
</protein>
<evidence type="ECO:0000256" key="1">
    <source>
        <dbReference type="ARBA" id="ARBA00004533"/>
    </source>
</evidence>
<evidence type="ECO:0000256" key="4">
    <source>
        <dbReference type="ARBA" id="ARBA00022679"/>
    </source>
</evidence>
<comment type="subcellular location">
    <subcellularLocation>
        <location evidence="1">Cell inner membrane</location>
    </subcellularLocation>
</comment>
<evidence type="ECO:0000313" key="8">
    <source>
        <dbReference type="EMBL" id="TSJ46468.1"/>
    </source>
</evidence>
<evidence type="ECO:0000256" key="6">
    <source>
        <dbReference type="ARBA" id="ARBA00023315"/>
    </source>
</evidence>
<dbReference type="GO" id="GO:0009247">
    <property type="term" value="P:glycolipid biosynthetic process"/>
    <property type="evidence" value="ECO:0007669"/>
    <property type="project" value="UniProtKB-ARBA"/>
</dbReference>
<evidence type="ECO:0000256" key="5">
    <source>
        <dbReference type="ARBA" id="ARBA00023136"/>
    </source>
</evidence>
<sequence>MEQKWDGKTKGSLWGYKFFIYAIRFLGVRFAYFFCIGVSGYFLLFSRKPRRALISFYQKGLGYTKWQATKATARNLYLFGQTLIDRIALKTPRKKIFSFRFNNEEALIQMNEAGKGGFLFSAHVGNWENAGNLLGERITLKISILMLDAEVQKIKAYLEDSTGKSQYQLIPIKDDLSHLILIHQALKRNELIALHADRTTPGQKNFRLPFLNGFAEFPAGPFIMAHKFKVPLTFVYAVKSGSTHYELSATDPLTMFESPEKIAEIYVKRLEEQVKASPTQWFNFFEYYVD</sequence>
<name>A0A556N357_9FLAO</name>
<gene>
    <name evidence="8" type="ORF">FO442_04730</name>
</gene>
<dbReference type="PANTHER" id="PTHR30606">
    <property type="entry name" value="LIPID A BIOSYNTHESIS LAUROYL ACYLTRANSFERASE"/>
    <property type="match status" value="1"/>
</dbReference>
<reference evidence="8 9" key="1">
    <citation type="submission" date="2019-07" db="EMBL/GenBank/DDBJ databases">
        <authorList>
            <person name="Huq M.A."/>
        </authorList>
    </citation>
    <scope>NUCLEOTIDE SEQUENCE [LARGE SCALE GENOMIC DNA]</scope>
    <source>
        <strain evidence="8 9">MAH-3</strain>
    </source>
</reference>
<evidence type="ECO:0000256" key="2">
    <source>
        <dbReference type="ARBA" id="ARBA00022475"/>
    </source>
</evidence>
<dbReference type="AlphaFoldDB" id="A0A556N357"/>
<evidence type="ECO:0000313" key="9">
    <source>
        <dbReference type="Proteomes" id="UP000316008"/>
    </source>
</evidence>
<dbReference type="OrthoDB" id="9808633at2"/>
<accession>A0A556N357</accession>
<organism evidence="8 9">
    <name type="scientific">Fluviicola chungangensis</name>
    <dbReference type="NCBI Taxonomy" id="2597671"/>
    <lineage>
        <taxon>Bacteria</taxon>
        <taxon>Pseudomonadati</taxon>
        <taxon>Bacteroidota</taxon>
        <taxon>Flavobacteriia</taxon>
        <taxon>Flavobacteriales</taxon>
        <taxon>Crocinitomicaceae</taxon>
        <taxon>Fluviicola</taxon>
    </lineage>
</organism>
<proteinExistence type="predicted"/>
<dbReference type="GO" id="GO:0016746">
    <property type="term" value="F:acyltransferase activity"/>
    <property type="evidence" value="ECO:0007669"/>
    <property type="project" value="UniProtKB-KW"/>
</dbReference>